<dbReference type="Gene3D" id="3.40.630.30">
    <property type="match status" value="1"/>
</dbReference>
<evidence type="ECO:0000313" key="8">
    <source>
        <dbReference type="Proteomes" id="UP000243745"/>
    </source>
</evidence>
<dbReference type="GO" id="GO:1990883">
    <property type="term" value="F:18S rRNA cytidine N-acetyltransferase activity"/>
    <property type="evidence" value="ECO:0007669"/>
    <property type="project" value="TreeGrafter"/>
</dbReference>
<keyword evidence="2" id="KW-0547">Nucleotide-binding</keyword>
<dbReference type="EMBL" id="FOXF01000061">
    <property type="protein sequence ID" value="SFP71561.1"/>
    <property type="molecule type" value="Genomic_DNA"/>
</dbReference>
<feature type="compositionally biased region" description="Basic and acidic residues" evidence="5">
    <location>
        <begin position="48"/>
        <end position="65"/>
    </location>
</feature>
<dbReference type="OrthoDB" id="5578851at2"/>
<proteinExistence type="predicted"/>
<dbReference type="GO" id="GO:0002101">
    <property type="term" value="P:tRNA wobble cytosine modification"/>
    <property type="evidence" value="ECO:0007669"/>
    <property type="project" value="TreeGrafter"/>
</dbReference>
<dbReference type="Pfam" id="PF05127">
    <property type="entry name" value="NAT10_TcmA_helicase"/>
    <property type="match status" value="1"/>
</dbReference>
<gene>
    <name evidence="7" type="ORF">SAMN02910344_02130</name>
</gene>
<sequence>MQTRKVLIINTDDTVTQKNRYSILSEINKSLGFHPPVFSNDKYPVSSDSEHSSSVHTDKSPEDGASRSPIQTINLNNIAHYLGCTRDSAVLVQNLFNVDQIYSLFGSLSTSGLLIIITSLPRCFNDFFNSCTQKNIFEIFTAKEVLTHPQYISDFITSGDAGNYCLNFHNSAIPDILDTQQSSYIDIVTRYLHEKKNFVVHLDGPRGTGKTTATVKLVDTLVHSMFKCGVLNAGAKDIIPRYTAISDISLITTENMCEYVDKIDLLIIEEAAALPISHLFEILKMFPRTVLVTTLSGYEGSAMGLRHQLYQSFSITRIALHNHYRNNYDHAAKCLDTLFFNSPVNDIVINRFNHNRLSENPSEKSKCIYISTRNNSDSISVCTTGIELMKNNTGKFILYLINSLLKSNHYEQTPQDLIRWITQEYTCLTFILVKAASIDSRILKSLHPFYINSRDLQMMTADHSVNAFFSSPVQSSENTNTVSNLQKSSEDYVMSGVTISTCEGMIEPELAKAIMNGTRQPKNNLCPQTLITQAGFAEAGNYRYLRIERIAVLPKLRRTSLATSMIKAVEGMAAMYQFNFLGVSFALSLGTARFWLSNDFKPVNISFTPDNASGKRSLLMMKDITANSECKQHNSKTLVVNRTSDTFNTENAFRLFKLKLPHLIIPFSLDKESEILSQLNISGISELFHKKENLNNIDEKLYKIESETLYDKISDSTITDDQMYLLNDFFNTHFKNTIDSIVNGHHSLIHSIYEIKILFDKQYCSDRLSSDEKKALILFLNKGLIPKNELQSLLKTDGVKQILRQLRNIISKIQG</sequence>
<evidence type="ECO:0000259" key="6">
    <source>
        <dbReference type="Pfam" id="PF05127"/>
    </source>
</evidence>
<accession>A0A662ZJT4</accession>
<dbReference type="Proteomes" id="UP000243745">
    <property type="component" value="Unassembled WGS sequence"/>
</dbReference>
<evidence type="ECO:0000256" key="1">
    <source>
        <dbReference type="ARBA" id="ARBA00022679"/>
    </source>
</evidence>
<organism evidence="7 8">
    <name type="scientific">Ruminobacter amylophilus</name>
    <dbReference type="NCBI Taxonomy" id="867"/>
    <lineage>
        <taxon>Bacteria</taxon>
        <taxon>Pseudomonadati</taxon>
        <taxon>Pseudomonadota</taxon>
        <taxon>Gammaproteobacteria</taxon>
        <taxon>Aeromonadales</taxon>
        <taxon>Succinivibrionaceae</taxon>
        <taxon>Ruminobacter</taxon>
    </lineage>
</organism>
<dbReference type="InterPro" id="IPR016181">
    <property type="entry name" value="Acyl_CoA_acyltransferase"/>
</dbReference>
<feature type="domain" description="TcmA/NAT10 helicase" evidence="6">
    <location>
        <begin position="248"/>
        <end position="321"/>
    </location>
</feature>
<dbReference type="SUPFAM" id="SSF52540">
    <property type="entry name" value="P-loop containing nucleoside triphosphate hydrolases"/>
    <property type="match status" value="1"/>
</dbReference>
<dbReference type="GO" id="GO:0051392">
    <property type="term" value="F:tRNA cytidine N4-acetyltransferase activity"/>
    <property type="evidence" value="ECO:0007669"/>
    <property type="project" value="TreeGrafter"/>
</dbReference>
<dbReference type="RefSeq" id="WP_093143557.1">
    <property type="nucleotide sequence ID" value="NZ_FOXF01000061.1"/>
</dbReference>
<dbReference type="InterPro" id="IPR032672">
    <property type="entry name" value="TmcA/NAT10/Kre33"/>
</dbReference>
<dbReference type="GO" id="GO:1904812">
    <property type="term" value="P:rRNA acetylation involved in maturation of SSU-rRNA"/>
    <property type="evidence" value="ECO:0007669"/>
    <property type="project" value="TreeGrafter"/>
</dbReference>
<keyword evidence="3" id="KW-0067">ATP-binding</keyword>
<dbReference type="GO" id="GO:0051391">
    <property type="term" value="P:tRNA acetylation"/>
    <property type="evidence" value="ECO:0007669"/>
    <property type="project" value="TreeGrafter"/>
</dbReference>
<dbReference type="GO" id="GO:0005524">
    <property type="term" value="F:ATP binding"/>
    <property type="evidence" value="ECO:0007669"/>
    <property type="project" value="UniProtKB-KW"/>
</dbReference>
<dbReference type="PANTHER" id="PTHR10925:SF5">
    <property type="entry name" value="RNA CYTIDINE ACETYLTRANSFERASE"/>
    <property type="match status" value="1"/>
</dbReference>
<dbReference type="GO" id="GO:0000049">
    <property type="term" value="F:tRNA binding"/>
    <property type="evidence" value="ECO:0007669"/>
    <property type="project" value="TreeGrafter"/>
</dbReference>
<dbReference type="AlphaFoldDB" id="A0A662ZJT4"/>
<evidence type="ECO:0000256" key="2">
    <source>
        <dbReference type="ARBA" id="ARBA00022741"/>
    </source>
</evidence>
<dbReference type="PANTHER" id="PTHR10925">
    <property type="entry name" value="N-ACETYLTRANSFERASE 10"/>
    <property type="match status" value="1"/>
</dbReference>
<evidence type="ECO:0000256" key="5">
    <source>
        <dbReference type="SAM" id="MobiDB-lite"/>
    </source>
</evidence>
<reference evidence="7 8" key="1">
    <citation type="submission" date="2016-10" db="EMBL/GenBank/DDBJ databases">
        <authorList>
            <person name="Varghese N."/>
            <person name="Submissions S."/>
        </authorList>
    </citation>
    <scope>NUCLEOTIDE SEQUENCE [LARGE SCALE GENOMIC DNA]</scope>
    <source>
        <strain evidence="7 8">DSM 1361</strain>
    </source>
</reference>
<evidence type="ECO:0000313" key="7">
    <source>
        <dbReference type="EMBL" id="SFP71561.1"/>
    </source>
</evidence>
<protein>
    <submittedName>
        <fullName evidence="7">GNAT acetyltransferase 2</fullName>
    </submittedName>
</protein>
<keyword evidence="8" id="KW-1185">Reference proteome</keyword>
<keyword evidence="4" id="KW-0012">Acyltransferase</keyword>
<keyword evidence="1 7" id="KW-0808">Transferase</keyword>
<name>A0A662ZJT4_9GAMM</name>
<feature type="region of interest" description="Disordered" evidence="5">
    <location>
        <begin position="44"/>
        <end position="69"/>
    </location>
</feature>
<dbReference type="SUPFAM" id="SSF55729">
    <property type="entry name" value="Acyl-CoA N-acyltransferases (Nat)"/>
    <property type="match status" value="1"/>
</dbReference>
<dbReference type="InterPro" id="IPR027417">
    <property type="entry name" value="P-loop_NTPase"/>
</dbReference>
<dbReference type="InterPro" id="IPR007807">
    <property type="entry name" value="TcmA/NAT10_helicase"/>
</dbReference>
<evidence type="ECO:0000256" key="4">
    <source>
        <dbReference type="ARBA" id="ARBA00023315"/>
    </source>
</evidence>
<evidence type="ECO:0000256" key="3">
    <source>
        <dbReference type="ARBA" id="ARBA00022840"/>
    </source>
</evidence>
<dbReference type="Gene3D" id="3.40.50.300">
    <property type="entry name" value="P-loop containing nucleotide triphosphate hydrolases"/>
    <property type="match status" value="1"/>
</dbReference>